<organism evidence="1 2">
    <name type="scientific">Cohnella suwonensis</name>
    <dbReference type="NCBI Taxonomy" id="696072"/>
    <lineage>
        <taxon>Bacteria</taxon>
        <taxon>Bacillati</taxon>
        <taxon>Bacillota</taxon>
        <taxon>Bacilli</taxon>
        <taxon>Bacillales</taxon>
        <taxon>Paenibacillaceae</taxon>
        <taxon>Cohnella</taxon>
    </lineage>
</organism>
<dbReference type="InterPro" id="IPR010039">
    <property type="entry name" value="EcbF_BcbF"/>
</dbReference>
<dbReference type="Proteomes" id="UP001596105">
    <property type="component" value="Unassembled WGS sequence"/>
</dbReference>
<dbReference type="InterPro" id="IPR023214">
    <property type="entry name" value="HAD_sf"/>
</dbReference>
<protein>
    <submittedName>
        <fullName evidence="1">HAD-IIIC family phosphatase</fullName>
    </submittedName>
</protein>
<sequence>MIAEENVLVMDIDGTICENKKEHQSYLDLRPKYDVLDKLREYRQRGFYIILYSSRQMRTYKGNVGKINANTAKTLFQWLDKHDIPYDEIHFGKPWCGRNGFYVDDKAIRPSEFLQYSLEEIQNLLKREDGVS</sequence>
<dbReference type="RefSeq" id="WP_378082455.1">
    <property type="nucleotide sequence ID" value="NZ_JBHSMH010000041.1"/>
</dbReference>
<keyword evidence="2" id="KW-1185">Reference proteome</keyword>
<dbReference type="EMBL" id="JBHSMH010000041">
    <property type="protein sequence ID" value="MFC5469742.1"/>
    <property type="molecule type" value="Genomic_DNA"/>
</dbReference>
<comment type="caution">
    <text evidence="1">The sequence shown here is derived from an EMBL/GenBank/DDBJ whole genome shotgun (WGS) entry which is preliminary data.</text>
</comment>
<dbReference type="NCBIfam" id="TIGR01689">
    <property type="entry name" value="EcbF-BcbF"/>
    <property type="match status" value="1"/>
</dbReference>
<dbReference type="SUPFAM" id="SSF56784">
    <property type="entry name" value="HAD-like"/>
    <property type="match status" value="1"/>
</dbReference>
<reference evidence="2" key="1">
    <citation type="journal article" date="2019" name="Int. J. Syst. Evol. Microbiol.">
        <title>The Global Catalogue of Microorganisms (GCM) 10K type strain sequencing project: providing services to taxonomists for standard genome sequencing and annotation.</title>
        <authorList>
            <consortium name="The Broad Institute Genomics Platform"/>
            <consortium name="The Broad Institute Genome Sequencing Center for Infectious Disease"/>
            <person name="Wu L."/>
            <person name="Ma J."/>
        </authorList>
    </citation>
    <scope>NUCLEOTIDE SEQUENCE [LARGE SCALE GENOMIC DNA]</scope>
    <source>
        <strain evidence="2">CCUG 57113</strain>
    </source>
</reference>
<dbReference type="NCBIfam" id="TIGR01681">
    <property type="entry name" value="HAD-SF-IIIC"/>
    <property type="match status" value="1"/>
</dbReference>
<gene>
    <name evidence="1" type="ORF">ACFPPD_13495</name>
</gene>
<accession>A0ABW0LXN7</accession>
<proteinExistence type="predicted"/>
<dbReference type="InterPro" id="IPR036412">
    <property type="entry name" value="HAD-like_sf"/>
</dbReference>
<evidence type="ECO:0000313" key="2">
    <source>
        <dbReference type="Proteomes" id="UP001596105"/>
    </source>
</evidence>
<dbReference type="Gene3D" id="3.40.50.1000">
    <property type="entry name" value="HAD superfamily/HAD-like"/>
    <property type="match status" value="1"/>
</dbReference>
<dbReference type="InterPro" id="IPR010033">
    <property type="entry name" value="HAD_SF_ppase_IIIC"/>
</dbReference>
<evidence type="ECO:0000313" key="1">
    <source>
        <dbReference type="EMBL" id="MFC5469742.1"/>
    </source>
</evidence>
<name>A0ABW0LXN7_9BACL</name>